<dbReference type="GeneID" id="140005042"/>
<keyword evidence="2" id="KW-1185">Reference proteome</keyword>
<name>A0ABM4U1Q3_COFAR</name>
<gene>
    <name evidence="3" type="primary">LOC140005042</name>
</gene>
<evidence type="ECO:0000313" key="2">
    <source>
        <dbReference type="Proteomes" id="UP001652660"/>
    </source>
</evidence>
<dbReference type="RefSeq" id="XP_071901217.1">
    <property type="nucleotide sequence ID" value="XM_072045116.1"/>
</dbReference>
<accession>A0ABM4U1Q3</accession>
<reference evidence="3" key="1">
    <citation type="submission" date="2025-08" db="UniProtKB">
        <authorList>
            <consortium name="RefSeq"/>
        </authorList>
    </citation>
    <scope>IDENTIFICATION</scope>
    <source>
        <tissue evidence="3">Leaves</tissue>
    </source>
</reference>
<evidence type="ECO:0000313" key="3">
    <source>
        <dbReference type="RefSeq" id="XP_071901217.1"/>
    </source>
</evidence>
<dbReference type="Proteomes" id="UP001652660">
    <property type="component" value="Chromosome 4c"/>
</dbReference>
<protein>
    <recommendedName>
        <fullName evidence="1">DUF4371 domain-containing protein</fullName>
    </recommendedName>
</protein>
<dbReference type="PANTHER" id="PTHR45749">
    <property type="match status" value="1"/>
</dbReference>
<sequence>MPLIAYVVIYIDQMWVNNLVVIVSLRKDSQIGKKKDRFDVHVGGPNSAHNLSWSKCQSLLNQNQHIEVAFFKQSQKMKAEYRTRLLASIDCARFLLHQGLAFRGHDESDTSENQGNFLELLHFLTGHNDDIKKVVLENAPKNLKLIAPDIQKDISNVLASETTIIIVNDIGHGLFAILCDESRDASTKE</sequence>
<proteinExistence type="predicted"/>
<dbReference type="PANTHER" id="PTHR45749:SF36">
    <property type="entry name" value="ZINC FINGER MYM-TYPE PROTEIN 1-LIKE"/>
    <property type="match status" value="1"/>
</dbReference>
<dbReference type="Pfam" id="PF14291">
    <property type="entry name" value="DUF4371"/>
    <property type="match status" value="1"/>
</dbReference>
<evidence type="ECO:0000259" key="1">
    <source>
        <dbReference type="Pfam" id="PF14291"/>
    </source>
</evidence>
<organism evidence="2 3">
    <name type="scientific">Coffea arabica</name>
    <name type="common">Arabian coffee</name>
    <dbReference type="NCBI Taxonomy" id="13443"/>
    <lineage>
        <taxon>Eukaryota</taxon>
        <taxon>Viridiplantae</taxon>
        <taxon>Streptophyta</taxon>
        <taxon>Embryophyta</taxon>
        <taxon>Tracheophyta</taxon>
        <taxon>Spermatophyta</taxon>
        <taxon>Magnoliopsida</taxon>
        <taxon>eudicotyledons</taxon>
        <taxon>Gunneridae</taxon>
        <taxon>Pentapetalae</taxon>
        <taxon>asterids</taxon>
        <taxon>lamiids</taxon>
        <taxon>Gentianales</taxon>
        <taxon>Rubiaceae</taxon>
        <taxon>Ixoroideae</taxon>
        <taxon>Gardenieae complex</taxon>
        <taxon>Bertiereae - Coffeeae clade</taxon>
        <taxon>Coffeeae</taxon>
        <taxon>Coffea</taxon>
    </lineage>
</organism>
<dbReference type="InterPro" id="IPR025398">
    <property type="entry name" value="DUF4371"/>
</dbReference>
<feature type="domain" description="DUF4371" evidence="1">
    <location>
        <begin position="33"/>
        <end position="189"/>
    </location>
</feature>